<accession>A0A3T0N4M6</accession>
<dbReference type="InterPro" id="IPR036291">
    <property type="entry name" value="NAD(P)-bd_dom_sf"/>
</dbReference>
<evidence type="ECO:0000259" key="2">
    <source>
        <dbReference type="Pfam" id="PF22725"/>
    </source>
</evidence>
<dbReference type="InterPro" id="IPR055170">
    <property type="entry name" value="GFO_IDH_MocA-like_dom"/>
</dbReference>
<gene>
    <name evidence="3" type="ORF">EBB79_14395</name>
</gene>
<dbReference type="PANTHER" id="PTHR43377">
    <property type="entry name" value="BILIVERDIN REDUCTASE A"/>
    <property type="match status" value="1"/>
</dbReference>
<dbReference type="KEGG" id="sedi:EBB79_14395"/>
<proteinExistence type="predicted"/>
<dbReference type="SUPFAM" id="SSF51735">
    <property type="entry name" value="NAD(P)-binding Rossmann-fold domains"/>
    <property type="match status" value="1"/>
</dbReference>
<dbReference type="GO" id="GO:0000166">
    <property type="term" value="F:nucleotide binding"/>
    <property type="evidence" value="ECO:0007669"/>
    <property type="project" value="InterPro"/>
</dbReference>
<organism evidence="3 4">
    <name type="scientific">Parasedimentitalea marina</name>
    <dbReference type="NCBI Taxonomy" id="2483033"/>
    <lineage>
        <taxon>Bacteria</taxon>
        <taxon>Pseudomonadati</taxon>
        <taxon>Pseudomonadota</taxon>
        <taxon>Alphaproteobacteria</taxon>
        <taxon>Rhodobacterales</taxon>
        <taxon>Paracoccaceae</taxon>
        <taxon>Parasedimentitalea</taxon>
    </lineage>
</organism>
<reference evidence="3 4" key="1">
    <citation type="submission" date="2018-10" db="EMBL/GenBank/DDBJ databases">
        <title>Parasedimentitalea marina sp. nov., a psychrophilic bacterium isolated from deep seawater of the New Britain Trench.</title>
        <authorList>
            <person name="Cao J."/>
        </authorList>
    </citation>
    <scope>NUCLEOTIDE SEQUENCE [LARGE SCALE GENOMIC DNA]</scope>
    <source>
        <strain evidence="3 4">W43</strain>
    </source>
</reference>
<evidence type="ECO:0000313" key="3">
    <source>
        <dbReference type="EMBL" id="AZV78942.1"/>
    </source>
</evidence>
<dbReference type="Gene3D" id="3.30.360.10">
    <property type="entry name" value="Dihydrodipicolinate Reductase, domain 2"/>
    <property type="match status" value="1"/>
</dbReference>
<sequence>MGLPKKLAVVGAGLVGQRHIAAIGQVDGVELAAVVEPSPTDQTAPVFGSLDDMFTAVDVDGVILSTPTLMHVDGGLACVDRGVPVLIEKPLAASANDAQGLIDRAREKDVPILVGHHRRHNPIIQKTAKLIKDGAIGQVRAAQVTCWFYKPDDYFEVAPWRKKAGAGPISVNLVHDVDLMRHFLGEVVTVQAQTAPSLRGFENEDLAAAVLRFESGAVCTITVSDSIVSPWSWELTSREYPIYPATNESCYQIGGSEGSLSIPDMRLWQHEGGTSWWNPIQATAMPVSSSDPLINQIAHFRDVISGTATPLVTGEEGLKTLRVVEAIQTAAHTQSLVQLNKGRHGNPATAE</sequence>
<keyword evidence="4" id="KW-1185">Reference proteome</keyword>
<dbReference type="Pfam" id="PF22725">
    <property type="entry name" value="GFO_IDH_MocA_C3"/>
    <property type="match status" value="1"/>
</dbReference>
<dbReference type="OrthoDB" id="9792935at2"/>
<feature type="domain" description="GFO/IDH/MocA-like oxidoreductase" evidence="2">
    <location>
        <begin position="125"/>
        <end position="260"/>
    </location>
</feature>
<dbReference type="PANTHER" id="PTHR43377:SF8">
    <property type="entry name" value="BLR3664 PROTEIN"/>
    <property type="match status" value="1"/>
</dbReference>
<evidence type="ECO:0000259" key="1">
    <source>
        <dbReference type="Pfam" id="PF01408"/>
    </source>
</evidence>
<protein>
    <submittedName>
        <fullName evidence="3">Gfo/Idh/MocA family oxidoreductase</fullName>
    </submittedName>
</protein>
<dbReference type="Proteomes" id="UP000283063">
    <property type="component" value="Chromosome"/>
</dbReference>
<dbReference type="EMBL" id="CP033219">
    <property type="protein sequence ID" value="AZV78942.1"/>
    <property type="molecule type" value="Genomic_DNA"/>
</dbReference>
<dbReference type="Pfam" id="PF01408">
    <property type="entry name" value="GFO_IDH_MocA"/>
    <property type="match status" value="1"/>
</dbReference>
<feature type="domain" description="Gfo/Idh/MocA-like oxidoreductase N-terminal" evidence="1">
    <location>
        <begin position="6"/>
        <end position="116"/>
    </location>
</feature>
<dbReference type="RefSeq" id="WP_127749492.1">
    <property type="nucleotide sequence ID" value="NZ_CP033219.1"/>
</dbReference>
<name>A0A3T0N4M6_9RHOB</name>
<dbReference type="Gene3D" id="3.40.50.720">
    <property type="entry name" value="NAD(P)-binding Rossmann-like Domain"/>
    <property type="match status" value="1"/>
</dbReference>
<dbReference type="SUPFAM" id="SSF55347">
    <property type="entry name" value="Glyceraldehyde-3-phosphate dehydrogenase-like, C-terminal domain"/>
    <property type="match status" value="1"/>
</dbReference>
<dbReference type="AlphaFoldDB" id="A0A3T0N4M6"/>
<dbReference type="InterPro" id="IPR051450">
    <property type="entry name" value="Gfo/Idh/MocA_Oxidoreductases"/>
</dbReference>
<dbReference type="InterPro" id="IPR000683">
    <property type="entry name" value="Gfo/Idh/MocA-like_OxRdtase_N"/>
</dbReference>
<evidence type="ECO:0000313" key="4">
    <source>
        <dbReference type="Proteomes" id="UP000283063"/>
    </source>
</evidence>